<protein>
    <submittedName>
        <fullName evidence="2">Peptidase S1 domain-containing protein</fullName>
    </submittedName>
</protein>
<evidence type="ECO:0000313" key="1">
    <source>
        <dbReference type="Proteomes" id="UP000887578"/>
    </source>
</evidence>
<dbReference type="SUPFAM" id="SSF50494">
    <property type="entry name" value="Trypsin-like serine proteases"/>
    <property type="match status" value="1"/>
</dbReference>
<proteinExistence type="predicted"/>
<organism evidence="1 2">
    <name type="scientific">Panagrolaimus davidi</name>
    <dbReference type="NCBI Taxonomy" id="227884"/>
    <lineage>
        <taxon>Eukaryota</taxon>
        <taxon>Metazoa</taxon>
        <taxon>Ecdysozoa</taxon>
        <taxon>Nematoda</taxon>
        <taxon>Chromadorea</taxon>
        <taxon>Rhabditida</taxon>
        <taxon>Tylenchina</taxon>
        <taxon>Panagrolaimomorpha</taxon>
        <taxon>Panagrolaimoidea</taxon>
        <taxon>Panagrolaimidae</taxon>
        <taxon>Panagrolaimus</taxon>
    </lineage>
</organism>
<dbReference type="Proteomes" id="UP000887578">
    <property type="component" value="Unplaced"/>
</dbReference>
<dbReference type="WBParaSite" id="PDA_v2.g22252.t1">
    <property type="protein sequence ID" value="PDA_v2.g22252.t1"/>
    <property type="gene ID" value="PDA_v2.g22252"/>
</dbReference>
<dbReference type="Gene3D" id="2.40.10.10">
    <property type="entry name" value="Trypsin-like serine proteases"/>
    <property type="match status" value="1"/>
</dbReference>
<keyword evidence="1" id="KW-1185">Reference proteome</keyword>
<dbReference type="InterPro" id="IPR043504">
    <property type="entry name" value="Peptidase_S1_PA_chymotrypsin"/>
</dbReference>
<sequence>MFSLILKGPFLTLFAKIPHTIFWNHGSDTLNFTRCPIQHINSSICGKNGEEEYRVNHAALPGDSGGPLMVIRDERWVQIGVVSTYLGSNFESESISINAKNTYINVS</sequence>
<reference evidence="2" key="1">
    <citation type="submission" date="2022-11" db="UniProtKB">
        <authorList>
            <consortium name="WormBaseParasite"/>
        </authorList>
    </citation>
    <scope>IDENTIFICATION</scope>
</reference>
<dbReference type="AlphaFoldDB" id="A0A914PU46"/>
<evidence type="ECO:0000313" key="2">
    <source>
        <dbReference type="WBParaSite" id="PDA_v2.g22252.t1"/>
    </source>
</evidence>
<name>A0A914PU46_9BILA</name>
<dbReference type="InterPro" id="IPR009003">
    <property type="entry name" value="Peptidase_S1_PA"/>
</dbReference>
<accession>A0A914PU46</accession>